<accession>A0A917WF04</accession>
<feature type="transmembrane region" description="Helical" evidence="7">
    <location>
        <begin position="95"/>
        <end position="115"/>
    </location>
</feature>
<feature type="domain" description="ABC transmembrane type-1" evidence="8">
    <location>
        <begin position="58"/>
        <end position="271"/>
    </location>
</feature>
<evidence type="ECO:0000256" key="3">
    <source>
        <dbReference type="ARBA" id="ARBA00022475"/>
    </source>
</evidence>
<comment type="similarity">
    <text evidence="7">Belongs to the binding-protein-dependent transport system permease family.</text>
</comment>
<feature type="transmembrane region" description="Helical" evidence="7">
    <location>
        <begin position="62"/>
        <end position="83"/>
    </location>
</feature>
<dbReference type="Gene3D" id="1.10.3720.10">
    <property type="entry name" value="MetI-like"/>
    <property type="match status" value="1"/>
</dbReference>
<dbReference type="PANTHER" id="PTHR43005:SF2">
    <property type="entry name" value="INTEGRAL MEMBRANE SUGAR TRANSPORT PROTEIN"/>
    <property type="match status" value="1"/>
</dbReference>
<evidence type="ECO:0000256" key="4">
    <source>
        <dbReference type="ARBA" id="ARBA00022692"/>
    </source>
</evidence>
<reference evidence="9" key="2">
    <citation type="submission" date="2020-09" db="EMBL/GenBank/DDBJ databases">
        <authorList>
            <person name="Sun Q."/>
            <person name="Zhou Y."/>
        </authorList>
    </citation>
    <scope>NUCLEOTIDE SEQUENCE</scope>
    <source>
        <strain evidence="9">CGMCC 4.7308</strain>
    </source>
</reference>
<evidence type="ECO:0000256" key="1">
    <source>
        <dbReference type="ARBA" id="ARBA00004651"/>
    </source>
</evidence>
<keyword evidence="5 7" id="KW-1133">Transmembrane helix</keyword>
<comment type="subcellular location">
    <subcellularLocation>
        <location evidence="1 7">Cell membrane</location>
        <topology evidence="1 7">Multi-pass membrane protein</topology>
    </subcellularLocation>
</comment>
<sequence length="282" mass="30953">MIAPTVVLIAAFLLYPIGSVFYYSLQNYNVTQPYDDGFAGLANFRHMFTADPLFWQSLRTTVIWVVAQVVLQLLLGLLLALIVNERFKARGFVRALVFSPWAVSGVLATGIWVLLYNPTTGAAHALSLMGIGSGDTAVLSQPTSAFIAVIVAELWRGVPFFAILILADLQSVPADLYEAANTDGAGRWQRFRYVTLPHLRGAIVLTCLLRAVWEFNNVDLIYTMTGGGPANETTTLPLYVARQALTDFNFGYGSALTVVSFLILLVFSVVFLRVTKYNAGRD</sequence>
<evidence type="ECO:0000256" key="5">
    <source>
        <dbReference type="ARBA" id="ARBA00022989"/>
    </source>
</evidence>
<name>A0A917WF04_9ACTN</name>
<dbReference type="EMBL" id="BMNA01000003">
    <property type="protein sequence ID" value="GGL98684.1"/>
    <property type="molecule type" value="Genomic_DNA"/>
</dbReference>
<evidence type="ECO:0000256" key="2">
    <source>
        <dbReference type="ARBA" id="ARBA00022448"/>
    </source>
</evidence>
<proteinExistence type="inferred from homology"/>
<evidence type="ECO:0000313" key="10">
    <source>
        <dbReference type="Proteomes" id="UP000655208"/>
    </source>
</evidence>
<dbReference type="AlphaFoldDB" id="A0A917WF04"/>
<dbReference type="CDD" id="cd06261">
    <property type="entry name" value="TM_PBP2"/>
    <property type="match status" value="1"/>
</dbReference>
<feature type="transmembrane region" description="Helical" evidence="7">
    <location>
        <begin position="146"/>
        <end position="167"/>
    </location>
</feature>
<feature type="transmembrane region" description="Helical" evidence="7">
    <location>
        <begin position="250"/>
        <end position="272"/>
    </location>
</feature>
<dbReference type="Pfam" id="PF00528">
    <property type="entry name" value="BPD_transp_1"/>
    <property type="match status" value="1"/>
</dbReference>
<dbReference type="PANTHER" id="PTHR43005">
    <property type="entry name" value="BLR7065 PROTEIN"/>
    <property type="match status" value="1"/>
</dbReference>
<dbReference type="InterPro" id="IPR000515">
    <property type="entry name" value="MetI-like"/>
</dbReference>
<dbReference type="SUPFAM" id="SSF161098">
    <property type="entry name" value="MetI-like"/>
    <property type="match status" value="1"/>
</dbReference>
<dbReference type="InterPro" id="IPR035906">
    <property type="entry name" value="MetI-like_sf"/>
</dbReference>
<dbReference type="Proteomes" id="UP000655208">
    <property type="component" value="Unassembled WGS sequence"/>
</dbReference>
<evidence type="ECO:0000259" key="8">
    <source>
        <dbReference type="PROSITE" id="PS50928"/>
    </source>
</evidence>
<gene>
    <name evidence="9" type="ORF">GCM10011594_18190</name>
</gene>
<dbReference type="GO" id="GO:0005886">
    <property type="term" value="C:plasma membrane"/>
    <property type="evidence" value="ECO:0007669"/>
    <property type="project" value="UniProtKB-SubCell"/>
</dbReference>
<reference evidence="9" key="1">
    <citation type="journal article" date="2014" name="Int. J. Syst. Evol. Microbiol.">
        <title>Complete genome sequence of Corynebacterium casei LMG S-19264T (=DSM 44701T), isolated from a smear-ripened cheese.</title>
        <authorList>
            <consortium name="US DOE Joint Genome Institute (JGI-PGF)"/>
            <person name="Walter F."/>
            <person name="Albersmeier A."/>
            <person name="Kalinowski J."/>
            <person name="Ruckert C."/>
        </authorList>
    </citation>
    <scope>NUCLEOTIDE SEQUENCE</scope>
    <source>
        <strain evidence="9">CGMCC 4.7308</strain>
    </source>
</reference>
<keyword evidence="2 7" id="KW-0813">Transport</keyword>
<evidence type="ECO:0000256" key="6">
    <source>
        <dbReference type="ARBA" id="ARBA00023136"/>
    </source>
</evidence>
<keyword evidence="3" id="KW-1003">Cell membrane</keyword>
<feature type="transmembrane region" description="Helical" evidence="7">
    <location>
        <begin position="7"/>
        <end position="25"/>
    </location>
</feature>
<organism evidence="9 10">
    <name type="scientific">Nakamurella endophytica</name>
    <dbReference type="NCBI Taxonomy" id="1748367"/>
    <lineage>
        <taxon>Bacteria</taxon>
        <taxon>Bacillati</taxon>
        <taxon>Actinomycetota</taxon>
        <taxon>Actinomycetes</taxon>
        <taxon>Nakamurellales</taxon>
        <taxon>Nakamurellaceae</taxon>
        <taxon>Nakamurella</taxon>
    </lineage>
</organism>
<dbReference type="GO" id="GO:0055085">
    <property type="term" value="P:transmembrane transport"/>
    <property type="evidence" value="ECO:0007669"/>
    <property type="project" value="InterPro"/>
</dbReference>
<protein>
    <submittedName>
        <fullName evidence="9">Transporter</fullName>
    </submittedName>
</protein>
<evidence type="ECO:0000256" key="7">
    <source>
        <dbReference type="RuleBase" id="RU363032"/>
    </source>
</evidence>
<keyword evidence="10" id="KW-1185">Reference proteome</keyword>
<keyword evidence="4 7" id="KW-0812">Transmembrane</keyword>
<evidence type="ECO:0000313" key="9">
    <source>
        <dbReference type="EMBL" id="GGL98684.1"/>
    </source>
</evidence>
<dbReference type="PROSITE" id="PS50928">
    <property type="entry name" value="ABC_TM1"/>
    <property type="match status" value="1"/>
</dbReference>
<comment type="caution">
    <text evidence="9">The sequence shown here is derived from an EMBL/GenBank/DDBJ whole genome shotgun (WGS) entry which is preliminary data.</text>
</comment>
<keyword evidence="6 7" id="KW-0472">Membrane</keyword>